<protein>
    <recommendedName>
        <fullName evidence="5">G-protein coupled receptors family 1 profile domain-containing protein</fullName>
    </recommendedName>
</protein>
<sequence>MVVSIVNPPRDAALLVLGASLPLGAALATEAIKHLVHVSPAAWTAVFTDRTARPRPSATDYRRKLAILAWMQTVAAVAQLGNQVMFVVINTMPAAAMSLSCDTVMGISSFWFNLFQAVALPIVIIRATGMLPTAVMAPRSAHRWWAIWRHPRRLARAVLLVLYGITITISLHTAVAKVVSVSTTTGLCATVYPWTNNVGKLVIVVMLVLVAASLAIPLVQHLRNVRGMAPTPSGTAKPRGHSSGATSPAGNDPTTTGPNISTLAATMAPVRAIINDQAVRFALAVAGYLATSVLGLVGVWPGNLSVISFTLQNYLCMLTATARVNQTAAARRTYAGVPPSSVLSGSENVSATSSSPIAGQGKSLAVAGGVKPARISSIVASAPA</sequence>
<feature type="region of interest" description="Disordered" evidence="1">
    <location>
        <begin position="229"/>
        <end position="260"/>
    </location>
</feature>
<evidence type="ECO:0000313" key="3">
    <source>
        <dbReference type="EMBL" id="KNE70949.1"/>
    </source>
</evidence>
<accession>A0A0L0T8R4</accession>
<reference evidence="3 4" key="1">
    <citation type="submission" date="2009-11" db="EMBL/GenBank/DDBJ databases">
        <title>Annotation of Allomyces macrogynus ATCC 38327.</title>
        <authorList>
            <consortium name="The Broad Institute Genome Sequencing Platform"/>
            <person name="Russ C."/>
            <person name="Cuomo C."/>
            <person name="Burger G."/>
            <person name="Gray M.W."/>
            <person name="Holland P.W.H."/>
            <person name="King N."/>
            <person name="Lang F.B.F."/>
            <person name="Roger A.J."/>
            <person name="Ruiz-Trillo I."/>
            <person name="Young S.K."/>
            <person name="Zeng Q."/>
            <person name="Gargeya S."/>
            <person name="Fitzgerald M."/>
            <person name="Haas B."/>
            <person name="Abouelleil A."/>
            <person name="Alvarado L."/>
            <person name="Arachchi H.M."/>
            <person name="Berlin A."/>
            <person name="Chapman S.B."/>
            <person name="Gearin G."/>
            <person name="Goldberg J."/>
            <person name="Griggs A."/>
            <person name="Gujja S."/>
            <person name="Hansen M."/>
            <person name="Heiman D."/>
            <person name="Howarth C."/>
            <person name="Larimer J."/>
            <person name="Lui A."/>
            <person name="MacDonald P.J.P."/>
            <person name="McCowen C."/>
            <person name="Montmayeur A."/>
            <person name="Murphy C."/>
            <person name="Neiman D."/>
            <person name="Pearson M."/>
            <person name="Priest M."/>
            <person name="Roberts A."/>
            <person name="Saif S."/>
            <person name="Shea T."/>
            <person name="Sisk P."/>
            <person name="Stolte C."/>
            <person name="Sykes S."/>
            <person name="Wortman J."/>
            <person name="Nusbaum C."/>
            <person name="Birren B."/>
        </authorList>
    </citation>
    <scope>NUCLEOTIDE SEQUENCE [LARGE SCALE GENOMIC DNA]</scope>
    <source>
        <strain evidence="3 4">ATCC 38327</strain>
    </source>
</reference>
<name>A0A0L0T8R4_ALLM3</name>
<evidence type="ECO:0000256" key="1">
    <source>
        <dbReference type="SAM" id="MobiDB-lite"/>
    </source>
</evidence>
<feature type="transmembrane region" description="Helical" evidence="2">
    <location>
        <begin position="198"/>
        <end position="219"/>
    </location>
</feature>
<dbReference type="Proteomes" id="UP000054350">
    <property type="component" value="Unassembled WGS sequence"/>
</dbReference>
<dbReference type="AlphaFoldDB" id="A0A0L0T8R4"/>
<dbReference type="VEuPathDB" id="FungiDB:AMAG_15213"/>
<feature type="region of interest" description="Disordered" evidence="1">
    <location>
        <begin position="336"/>
        <end position="361"/>
    </location>
</feature>
<dbReference type="OrthoDB" id="5589026at2759"/>
<gene>
    <name evidence="3" type="ORF">AMAG_15213</name>
</gene>
<evidence type="ECO:0000313" key="4">
    <source>
        <dbReference type="Proteomes" id="UP000054350"/>
    </source>
</evidence>
<evidence type="ECO:0000256" key="2">
    <source>
        <dbReference type="SAM" id="Phobius"/>
    </source>
</evidence>
<keyword evidence="2" id="KW-0812">Transmembrane</keyword>
<feature type="transmembrane region" description="Helical" evidence="2">
    <location>
        <begin position="65"/>
        <end position="82"/>
    </location>
</feature>
<dbReference type="EMBL" id="GG745369">
    <property type="protein sequence ID" value="KNE70949.1"/>
    <property type="molecule type" value="Genomic_DNA"/>
</dbReference>
<organism evidence="3 4">
    <name type="scientific">Allomyces macrogynus (strain ATCC 38327)</name>
    <name type="common">Allomyces javanicus var. macrogynus</name>
    <dbReference type="NCBI Taxonomy" id="578462"/>
    <lineage>
        <taxon>Eukaryota</taxon>
        <taxon>Fungi</taxon>
        <taxon>Fungi incertae sedis</taxon>
        <taxon>Blastocladiomycota</taxon>
        <taxon>Blastocladiomycetes</taxon>
        <taxon>Blastocladiales</taxon>
        <taxon>Blastocladiaceae</taxon>
        <taxon>Allomyces</taxon>
    </lineage>
</organism>
<proteinExistence type="predicted"/>
<reference evidence="4" key="2">
    <citation type="submission" date="2009-11" db="EMBL/GenBank/DDBJ databases">
        <title>The Genome Sequence of Allomyces macrogynus strain ATCC 38327.</title>
        <authorList>
            <consortium name="The Broad Institute Genome Sequencing Platform"/>
            <person name="Russ C."/>
            <person name="Cuomo C."/>
            <person name="Shea T."/>
            <person name="Young S.K."/>
            <person name="Zeng Q."/>
            <person name="Koehrsen M."/>
            <person name="Haas B."/>
            <person name="Borodovsky M."/>
            <person name="Guigo R."/>
            <person name="Alvarado L."/>
            <person name="Berlin A."/>
            <person name="Borenstein D."/>
            <person name="Chen Z."/>
            <person name="Engels R."/>
            <person name="Freedman E."/>
            <person name="Gellesch M."/>
            <person name="Goldberg J."/>
            <person name="Griggs A."/>
            <person name="Gujja S."/>
            <person name="Heiman D."/>
            <person name="Hepburn T."/>
            <person name="Howarth C."/>
            <person name="Jen D."/>
            <person name="Larson L."/>
            <person name="Lewis B."/>
            <person name="Mehta T."/>
            <person name="Park D."/>
            <person name="Pearson M."/>
            <person name="Roberts A."/>
            <person name="Saif S."/>
            <person name="Shenoy N."/>
            <person name="Sisk P."/>
            <person name="Stolte C."/>
            <person name="Sykes S."/>
            <person name="Walk T."/>
            <person name="White J."/>
            <person name="Yandava C."/>
            <person name="Burger G."/>
            <person name="Gray M.W."/>
            <person name="Holland P.W.H."/>
            <person name="King N."/>
            <person name="Lang F.B.F."/>
            <person name="Roger A.J."/>
            <person name="Ruiz-Trillo I."/>
            <person name="Lander E."/>
            <person name="Nusbaum C."/>
        </authorList>
    </citation>
    <scope>NUCLEOTIDE SEQUENCE [LARGE SCALE GENOMIC DNA]</scope>
    <source>
        <strain evidence="4">ATCC 38327</strain>
    </source>
</reference>
<evidence type="ECO:0008006" key="5">
    <source>
        <dbReference type="Google" id="ProtNLM"/>
    </source>
</evidence>
<feature type="compositionally biased region" description="Polar residues" evidence="1">
    <location>
        <begin position="341"/>
        <end position="357"/>
    </location>
</feature>
<keyword evidence="4" id="KW-1185">Reference proteome</keyword>
<feature type="transmembrane region" description="Helical" evidence="2">
    <location>
        <begin position="281"/>
        <end position="300"/>
    </location>
</feature>
<keyword evidence="2" id="KW-1133">Transmembrane helix</keyword>
<feature type="compositionally biased region" description="Polar residues" evidence="1">
    <location>
        <begin position="243"/>
        <end position="260"/>
    </location>
</feature>
<feature type="transmembrane region" description="Helical" evidence="2">
    <location>
        <begin position="157"/>
        <end position="178"/>
    </location>
</feature>
<keyword evidence="2" id="KW-0472">Membrane</keyword>